<dbReference type="OrthoDB" id="3078668at2"/>
<reference evidence="1" key="1">
    <citation type="submission" date="2021-02" db="EMBL/GenBank/DDBJ databases">
        <title>Strain Y2R2, a novel species of the genus Halomonas.</title>
        <authorList>
            <person name="Huang H."/>
        </authorList>
    </citation>
    <scope>NUCLEOTIDE SEQUENCE</scope>
    <source>
        <strain evidence="1">Y2R2</strain>
    </source>
</reference>
<evidence type="ECO:0000313" key="2">
    <source>
        <dbReference type="Proteomes" id="UP000324285"/>
    </source>
</evidence>
<name>A0A5C1NDS2_9GAMM</name>
<evidence type="ECO:0000313" key="1">
    <source>
        <dbReference type="EMBL" id="QEM80207.1"/>
    </source>
</evidence>
<sequence length="169" mass="18637">MALPRILKDYNLFGDGHNWQGLIPTLTLPELTRRMVEYEGGGMDGPVEIDLGQENIEFEWSPGGLLPEIFGSYGSPIHDTAMLRFVGSYESDEDGEVVPVEIVVRGRHKTIGMGEASKGDANTQSVTTTCSYYKLTINGQVKIEIDKPGYVFIVDGTDRLAERRQALGL</sequence>
<dbReference type="KEGG" id="hbh:E4T21_00530"/>
<keyword evidence="2" id="KW-1185">Reference proteome</keyword>
<gene>
    <name evidence="1" type="ORF">E4T21_00530</name>
</gene>
<protein>
    <submittedName>
        <fullName evidence="1">Phage major tail tube protein</fullName>
    </submittedName>
</protein>
<dbReference type="EMBL" id="CP038437">
    <property type="protein sequence ID" value="QEM80207.1"/>
    <property type="molecule type" value="Genomic_DNA"/>
</dbReference>
<dbReference type="RefSeq" id="WP_149282553.1">
    <property type="nucleotide sequence ID" value="NZ_CP038437.2"/>
</dbReference>
<proteinExistence type="predicted"/>
<dbReference type="InterPro" id="IPR006498">
    <property type="entry name" value="Tail_tube"/>
</dbReference>
<organism evidence="1 2">
    <name type="scientific">Halomonas binhaiensis</name>
    <dbReference type="NCBI Taxonomy" id="2562282"/>
    <lineage>
        <taxon>Bacteria</taxon>
        <taxon>Pseudomonadati</taxon>
        <taxon>Pseudomonadota</taxon>
        <taxon>Gammaproteobacteria</taxon>
        <taxon>Oceanospirillales</taxon>
        <taxon>Halomonadaceae</taxon>
        <taxon>Halomonas</taxon>
    </lineage>
</organism>
<dbReference type="NCBIfam" id="TIGR01611">
    <property type="entry name" value="tail_tube"/>
    <property type="match status" value="1"/>
</dbReference>
<dbReference type="Pfam" id="PF04985">
    <property type="entry name" value="Phage_tube"/>
    <property type="match status" value="1"/>
</dbReference>
<dbReference type="AlphaFoldDB" id="A0A5C1NDS2"/>
<accession>A0A5C1NDS2</accession>
<dbReference type="Proteomes" id="UP000324285">
    <property type="component" value="Chromosome"/>
</dbReference>